<evidence type="ECO:0000313" key="7">
    <source>
        <dbReference type="EMBL" id="MFD1030200.1"/>
    </source>
</evidence>
<dbReference type="SUPFAM" id="SSF53850">
    <property type="entry name" value="Periplasmic binding protein-like II"/>
    <property type="match status" value="1"/>
</dbReference>
<name>A0ABW3L7Z3_9BACL</name>
<gene>
    <name evidence="7" type="ORF">ACFQ1X_01950</name>
</gene>
<comment type="caution">
    <text evidence="7">The sequence shown here is derived from an EMBL/GenBank/DDBJ whole genome shotgun (WGS) entry which is preliminary data.</text>
</comment>
<evidence type="ECO:0000259" key="6">
    <source>
        <dbReference type="Pfam" id="PF04069"/>
    </source>
</evidence>
<dbReference type="Gene3D" id="3.10.105.10">
    <property type="entry name" value="Dipeptide-binding Protein, Domain 3"/>
    <property type="match status" value="2"/>
</dbReference>
<keyword evidence="4" id="KW-0472">Membrane</keyword>
<keyword evidence="3" id="KW-1003">Cell membrane</keyword>
<reference evidence="8" key="1">
    <citation type="journal article" date="2019" name="Int. J. Syst. Evol. Microbiol.">
        <title>The Global Catalogue of Microorganisms (GCM) 10K type strain sequencing project: providing services to taxonomists for standard genome sequencing and annotation.</title>
        <authorList>
            <consortium name="The Broad Institute Genomics Platform"/>
            <consortium name="The Broad Institute Genome Sequencing Center for Infectious Disease"/>
            <person name="Wu L."/>
            <person name="Ma J."/>
        </authorList>
    </citation>
    <scope>NUCLEOTIDE SEQUENCE [LARGE SCALE GENOMIC DNA]</scope>
    <source>
        <strain evidence="8">CCUG 56756</strain>
    </source>
</reference>
<keyword evidence="5" id="KW-0732">Signal</keyword>
<dbReference type="PANTHER" id="PTHR47737">
    <property type="entry name" value="GLYCINE BETAINE/PROLINE BETAINE TRANSPORT SYSTEM PERMEASE PROTEIN PROW"/>
    <property type="match status" value="1"/>
</dbReference>
<evidence type="ECO:0000313" key="8">
    <source>
        <dbReference type="Proteomes" id="UP001597109"/>
    </source>
</evidence>
<keyword evidence="2" id="KW-0813">Transport</keyword>
<organism evidence="7 8">
    <name type="scientific">Metaplanococcus flavidus</name>
    <dbReference type="NCBI Taxonomy" id="569883"/>
    <lineage>
        <taxon>Bacteria</taxon>
        <taxon>Bacillati</taxon>
        <taxon>Bacillota</taxon>
        <taxon>Bacilli</taxon>
        <taxon>Bacillales</taxon>
        <taxon>Caryophanaceae</taxon>
        <taxon>Metaplanococcus</taxon>
    </lineage>
</organism>
<dbReference type="Gene3D" id="3.40.190.100">
    <property type="entry name" value="Glycine betaine-binding periplasmic protein, domain 2"/>
    <property type="match status" value="1"/>
</dbReference>
<dbReference type="InterPro" id="IPR007210">
    <property type="entry name" value="ABC_Gly_betaine_transp_sub-bd"/>
</dbReference>
<keyword evidence="8" id="KW-1185">Reference proteome</keyword>
<accession>A0ABW3L7Z3</accession>
<proteinExistence type="predicted"/>
<dbReference type="EMBL" id="JBHTKI010000003">
    <property type="protein sequence ID" value="MFD1030200.1"/>
    <property type="molecule type" value="Genomic_DNA"/>
</dbReference>
<evidence type="ECO:0000256" key="3">
    <source>
        <dbReference type="ARBA" id="ARBA00022475"/>
    </source>
</evidence>
<comment type="subcellular location">
    <subcellularLocation>
        <location evidence="1">Cell membrane</location>
    </subcellularLocation>
</comment>
<dbReference type="CDD" id="cd13639">
    <property type="entry name" value="PBP2_OpuAC_like"/>
    <property type="match status" value="1"/>
</dbReference>
<feature type="domain" description="ABC-type glycine betaine transport system substrate-binding" evidence="6">
    <location>
        <begin position="40"/>
        <end position="283"/>
    </location>
</feature>
<feature type="chain" id="PRO_5046793534" evidence="5">
    <location>
        <begin position="22"/>
        <end position="296"/>
    </location>
</feature>
<feature type="signal peptide" evidence="5">
    <location>
        <begin position="1"/>
        <end position="21"/>
    </location>
</feature>
<evidence type="ECO:0000256" key="4">
    <source>
        <dbReference type="ARBA" id="ARBA00023136"/>
    </source>
</evidence>
<evidence type="ECO:0000256" key="5">
    <source>
        <dbReference type="SAM" id="SignalP"/>
    </source>
</evidence>
<dbReference type="Proteomes" id="UP001597109">
    <property type="component" value="Unassembled WGS sequence"/>
</dbReference>
<dbReference type="PANTHER" id="PTHR47737:SF1">
    <property type="entry name" value="GLYCINE BETAINE_PROLINE BETAINE TRANSPORT SYSTEM PERMEASE PROTEIN PROW"/>
    <property type="match status" value="1"/>
</dbReference>
<evidence type="ECO:0000256" key="2">
    <source>
        <dbReference type="ARBA" id="ARBA00022448"/>
    </source>
</evidence>
<protein>
    <submittedName>
        <fullName evidence="7">Glycine betaine ABC transporter substrate-binding protein</fullName>
    </submittedName>
</protein>
<dbReference type="Pfam" id="PF04069">
    <property type="entry name" value="OpuAC"/>
    <property type="match status" value="1"/>
</dbReference>
<dbReference type="RefSeq" id="WP_144840447.1">
    <property type="nucleotide sequence ID" value="NZ_JBHTKI010000003.1"/>
</dbReference>
<evidence type="ECO:0000256" key="1">
    <source>
        <dbReference type="ARBA" id="ARBA00004236"/>
    </source>
</evidence>
<dbReference type="PROSITE" id="PS51257">
    <property type="entry name" value="PROKAR_LIPOPROTEIN"/>
    <property type="match status" value="1"/>
</dbReference>
<sequence length="296" mass="33589">MKNFNKLFPALSLGTLLLLTACNGDEESGSAEESTEEKGSISIGMNNWAENVAVSNMWKIVLEEKGYDVSLEPVEKAILYEGLSSGDLDIGMEIWLPNTDKSFFDKYEEEIEWRETWYEGTDLALVVPSYMEDINSIEDLKVNQELFDSEIIGIDPGSSLMGLTEEVVSEYNLDYDLTPSSEPSMIAELKNRLENEEPIVVTLWKPHWVFAEMDLKILEEPKNIYGDSENILYATRQGLEEDHPEVVEWFDNFMLNDAQLGSLMAELNEAESEQAGAQAWIDENQDLINEWIGESE</sequence>